<dbReference type="OrthoDB" id="9770517at2"/>
<comment type="caution">
    <text evidence="3">The sequence shown here is derived from an EMBL/GenBank/DDBJ whole genome shotgun (WGS) entry which is preliminary data.</text>
</comment>
<dbReference type="InterPro" id="IPR003423">
    <property type="entry name" value="OMP_efflux"/>
</dbReference>
<dbReference type="PANTHER" id="PTHR30203">
    <property type="entry name" value="OUTER MEMBRANE CATION EFFLUX PROTEIN"/>
    <property type="match status" value="1"/>
</dbReference>
<dbReference type="AlphaFoldDB" id="A0A4V2UIP2"/>
<reference evidence="3 4" key="1">
    <citation type="submission" date="2019-03" db="EMBL/GenBank/DDBJ databases">
        <title>Genomic Encyclopedia of Type Strains, Phase IV (KMG-IV): sequencing the most valuable type-strain genomes for metagenomic binning, comparative biology and taxonomic classification.</title>
        <authorList>
            <person name="Goeker M."/>
        </authorList>
    </citation>
    <scope>NUCLEOTIDE SEQUENCE [LARGE SCALE GENOMIC DNA]</scope>
    <source>
        <strain evidence="3 4">DSM 7445</strain>
    </source>
</reference>
<keyword evidence="2" id="KW-1134">Transmembrane beta strand</keyword>
<keyword evidence="2" id="KW-0472">Membrane</keyword>
<comment type="similarity">
    <text evidence="1 2">Belongs to the outer membrane factor (OMF) (TC 1.B.17) family.</text>
</comment>
<dbReference type="SUPFAM" id="SSF56954">
    <property type="entry name" value="Outer membrane efflux proteins (OEP)"/>
    <property type="match status" value="1"/>
</dbReference>
<evidence type="ECO:0000256" key="1">
    <source>
        <dbReference type="ARBA" id="ARBA00007613"/>
    </source>
</evidence>
<feature type="chain" id="PRO_5021037234" evidence="2">
    <location>
        <begin position="30"/>
        <end position="470"/>
    </location>
</feature>
<dbReference type="Pfam" id="PF02321">
    <property type="entry name" value="OEP"/>
    <property type="match status" value="2"/>
</dbReference>
<dbReference type="EMBL" id="SLZQ01000005">
    <property type="protein sequence ID" value="TCS36960.1"/>
    <property type="molecule type" value="Genomic_DNA"/>
</dbReference>
<evidence type="ECO:0000256" key="2">
    <source>
        <dbReference type="RuleBase" id="RU362097"/>
    </source>
</evidence>
<proteinExistence type="inferred from homology"/>
<comment type="subcellular location">
    <subcellularLocation>
        <location evidence="2">Cell membrane</location>
        <topology evidence="2">Lipid-anchor</topology>
    </subcellularLocation>
</comment>
<sequence length="470" mass="49857">MNPSMRMSLPFLRRSTFALSVLLAIGGCAVGPDYHRPDLQMPANFKEAEGWVKASPADHIDRGAWWQIFNDPVLNELAAAVEVSNQNVAAAAAAYAQARALVQQQRASFFPVVSLTGSANRNAGSGDARASNRFQLGIGGSWEPDVWGRLRRSVSAAGASAQASAADLASATLSAQGELVANYISIRQIDTARALLADTIAAYQRNLQITQNRYNAGIAGKTDVLQAQTQLANAQSDELGLVRQRAQFEHAIAVLIGKLPAEFSLPATKWQANVPAVPVGVPSLLLQRRPDIAAAERFVAVANEQIGIAKSAYFPSIALNASLGSGASNVADLFAAGTSVWALGLSLAQSVFNAGATRARVEGAQAGYEEAVARYRQTVLSAFADVEDQLSAARILAEQETYRRQASQAADEAEARMLNRYKEGQVGYSEVVLAQASALNARRALVQVQADRQLAAVSLIQALGGGWQAE</sequence>
<keyword evidence="2" id="KW-0732">Signal</keyword>
<feature type="signal peptide" evidence="2">
    <location>
        <begin position="1"/>
        <end position="29"/>
    </location>
</feature>
<dbReference type="GO" id="GO:0015562">
    <property type="term" value="F:efflux transmembrane transporter activity"/>
    <property type="evidence" value="ECO:0007669"/>
    <property type="project" value="InterPro"/>
</dbReference>
<name>A0A4V2UIP2_PAULE</name>
<accession>A0A4V2UIP2</accession>
<evidence type="ECO:0000313" key="3">
    <source>
        <dbReference type="EMBL" id="TCS36960.1"/>
    </source>
</evidence>
<dbReference type="Gene3D" id="2.20.200.10">
    <property type="entry name" value="Outer membrane efflux proteins (OEP)"/>
    <property type="match status" value="1"/>
</dbReference>
<dbReference type="Gene3D" id="1.20.1600.10">
    <property type="entry name" value="Outer membrane efflux proteins (OEP)"/>
    <property type="match status" value="1"/>
</dbReference>
<keyword evidence="2 3" id="KW-0449">Lipoprotein</keyword>
<gene>
    <name evidence="3" type="ORF">EDC30_105182</name>
</gene>
<keyword evidence="2" id="KW-0812">Transmembrane</keyword>
<dbReference type="PROSITE" id="PS51257">
    <property type="entry name" value="PROKAR_LIPOPROTEIN"/>
    <property type="match status" value="1"/>
</dbReference>
<keyword evidence="4" id="KW-1185">Reference proteome</keyword>
<dbReference type="NCBIfam" id="TIGR01845">
    <property type="entry name" value="outer_NodT"/>
    <property type="match status" value="1"/>
</dbReference>
<keyword evidence="2" id="KW-0564">Palmitate</keyword>
<dbReference type="PANTHER" id="PTHR30203:SF33">
    <property type="entry name" value="BLR4455 PROTEIN"/>
    <property type="match status" value="1"/>
</dbReference>
<dbReference type="GO" id="GO:0005886">
    <property type="term" value="C:plasma membrane"/>
    <property type="evidence" value="ECO:0007669"/>
    <property type="project" value="UniProtKB-SubCell"/>
</dbReference>
<protein>
    <submittedName>
        <fullName evidence="3">NodT family efflux transporter outer membrane factor (OMF) lipoprotein</fullName>
    </submittedName>
</protein>
<dbReference type="Proteomes" id="UP000295382">
    <property type="component" value="Unassembled WGS sequence"/>
</dbReference>
<organism evidence="3 4">
    <name type="scientific">Paucimonas lemoignei</name>
    <name type="common">Pseudomonas lemoignei</name>
    <dbReference type="NCBI Taxonomy" id="29443"/>
    <lineage>
        <taxon>Bacteria</taxon>
        <taxon>Pseudomonadati</taxon>
        <taxon>Pseudomonadota</taxon>
        <taxon>Betaproteobacteria</taxon>
        <taxon>Burkholderiales</taxon>
        <taxon>Burkholderiaceae</taxon>
        <taxon>Paucimonas</taxon>
    </lineage>
</organism>
<evidence type="ECO:0000313" key="4">
    <source>
        <dbReference type="Proteomes" id="UP000295382"/>
    </source>
</evidence>
<dbReference type="InterPro" id="IPR010131">
    <property type="entry name" value="MdtP/NodT-like"/>
</dbReference>